<dbReference type="Gene3D" id="3.80.10.10">
    <property type="entry name" value="Ribonuclease Inhibitor"/>
    <property type="match status" value="1"/>
</dbReference>
<dbReference type="EMBL" id="CAICTM010000080">
    <property type="protein sequence ID" value="CAB9500310.1"/>
    <property type="molecule type" value="Genomic_DNA"/>
</dbReference>
<comment type="caution">
    <text evidence="2">The sequence shown here is derived from an EMBL/GenBank/DDBJ whole genome shotgun (WGS) entry which is preliminary data.</text>
</comment>
<evidence type="ECO:0000313" key="3">
    <source>
        <dbReference type="Proteomes" id="UP001153069"/>
    </source>
</evidence>
<dbReference type="AlphaFoldDB" id="A0A9N8DEH5"/>
<name>A0A9N8DEH5_9STRA</name>
<dbReference type="InterPro" id="IPR032675">
    <property type="entry name" value="LRR_dom_sf"/>
</dbReference>
<gene>
    <name evidence="2" type="ORF">SEMRO_81_G043380.1</name>
</gene>
<proteinExistence type="predicted"/>
<evidence type="ECO:0000313" key="2">
    <source>
        <dbReference type="EMBL" id="CAB9500310.1"/>
    </source>
</evidence>
<protein>
    <submittedName>
        <fullName evidence="2">Uncharacterized protein</fullName>
    </submittedName>
</protein>
<sequence length="544" mass="60701">MPLRLMHSKKSQGRFSLNPWGRKKSTGKFRSFFSPFRRHGSRNRVRDAGSAGISTTVSASTSRETGSGSSLELSSSRSFSSVLRNRTKSSLELAVEHDDFSPEELDDSLYLFERDGHLHPSFKASGPTMILDLPQATLLGRILPHVTMMEIQPQCYTPAGLKRLLEILQDKHATRHLFELRLLQLPSDWIAANTDLFAQTLKALLTKEKPLYPLKILKLSLRQPDCNANHPTPIITTQDDDDAICFHTIQQAFAQQSSQSPQHQHTSSLTELELEDFYVPSNCFLDLLANAGNPSLLRIRRFRITSPDDNDNDNDTTSMQNWQEASLQRLALTGCAIASDCVTNVLDGIGALPELEHLTLSAWKHVDHNTESAMLTLGGYNYESMEISRVVIPLLQRNKIASISSATAYVNVETLVPALQRNRSLQILELLGRAGSPSKSRTLSRGGQPDTTTNEEDACLLQILQEANTTLQQVPRITSPLVQYYVSLNASGRTQARSVDTTRSAFVEVLAKVNETTKHNRHHFQTHAILHGLLMENPNLWSGY</sequence>
<feature type="region of interest" description="Disordered" evidence="1">
    <location>
        <begin position="40"/>
        <end position="73"/>
    </location>
</feature>
<dbReference type="SUPFAM" id="SSF52047">
    <property type="entry name" value="RNI-like"/>
    <property type="match status" value="1"/>
</dbReference>
<organism evidence="2 3">
    <name type="scientific">Seminavis robusta</name>
    <dbReference type="NCBI Taxonomy" id="568900"/>
    <lineage>
        <taxon>Eukaryota</taxon>
        <taxon>Sar</taxon>
        <taxon>Stramenopiles</taxon>
        <taxon>Ochrophyta</taxon>
        <taxon>Bacillariophyta</taxon>
        <taxon>Bacillariophyceae</taxon>
        <taxon>Bacillariophycidae</taxon>
        <taxon>Naviculales</taxon>
        <taxon>Naviculaceae</taxon>
        <taxon>Seminavis</taxon>
    </lineage>
</organism>
<reference evidence="2" key="1">
    <citation type="submission" date="2020-06" db="EMBL/GenBank/DDBJ databases">
        <authorList>
            <consortium name="Plant Systems Biology data submission"/>
        </authorList>
    </citation>
    <scope>NUCLEOTIDE SEQUENCE</scope>
    <source>
        <strain evidence="2">D6</strain>
    </source>
</reference>
<dbReference type="Proteomes" id="UP001153069">
    <property type="component" value="Unassembled WGS sequence"/>
</dbReference>
<feature type="compositionally biased region" description="Basic residues" evidence="1">
    <location>
        <begin position="1"/>
        <end position="12"/>
    </location>
</feature>
<keyword evidence="3" id="KW-1185">Reference proteome</keyword>
<feature type="region of interest" description="Disordered" evidence="1">
    <location>
        <begin position="1"/>
        <end position="22"/>
    </location>
</feature>
<feature type="compositionally biased region" description="Low complexity" evidence="1">
    <location>
        <begin position="58"/>
        <end position="73"/>
    </location>
</feature>
<accession>A0A9N8DEH5</accession>
<evidence type="ECO:0000256" key="1">
    <source>
        <dbReference type="SAM" id="MobiDB-lite"/>
    </source>
</evidence>